<organism evidence="27 28">
    <name type="scientific">Artemia franciscana</name>
    <name type="common">Brine shrimp</name>
    <name type="synonym">Artemia sanfranciscana</name>
    <dbReference type="NCBI Taxonomy" id="6661"/>
    <lineage>
        <taxon>Eukaryota</taxon>
        <taxon>Metazoa</taxon>
        <taxon>Ecdysozoa</taxon>
        <taxon>Arthropoda</taxon>
        <taxon>Crustacea</taxon>
        <taxon>Branchiopoda</taxon>
        <taxon>Anostraca</taxon>
        <taxon>Artemiidae</taxon>
        <taxon>Artemia</taxon>
    </lineage>
</organism>
<evidence type="ECO:0000256" key="21">
    <source>
        <dbReference type="ARBA" id="ARBA00077835"/>
    </source>
</evidence>
<evidence type="ECO:0000256" key="19">
    <source>
        <dbReference type="ARBA" id="ARBA00066822"/>
    </source>
</evidence>
<evidence type="ECO:0000256" key="4">
    <source>
        <dbReference type="ARBA" id="ARBA00012456"/>
    </source>
</evidence>
<comment type="catalytic activity">
    <reaction evidence="14">
        <text>17beta-estradiol + NAD(+) = estrone + NADH + H(+)</text>
        <dbReference type="Rhea" id="RHEA:24612"/>
        <dbReference type="ChEBI" id="CHEBI:15378"/>
        <dbReference type="ChEBI" id="CHEBI:16469"/>
        <dbReference type="ChEBI" id="CHEBI:17263"/>
        <dbReference type="ChEBI" id="CHEBI:57540"/>
        <dbReference type="ChEBI" id="CHEBI:57945"/>
        <dbReference type="EC" id="1.1.1.62"/>
    </reaction>
    <physiologicalReaction direction="left-to-right" evidence="14">
        <dbReference type="Rhea" id="RHEA:24613"/>
    </physiologicalReaction>
    <physiologicalReaction direction="right-to-left" evidence="14">
        <dbReference type="Rhea" id="RHEA:24614"/>
    </physiologicalReaction>
</comment>
<dbReference type="InterPro" id="IPR057326">
    <property type="entry name" value="KR_dom"/>
</dbReference>
<evidence type="ECO:0000256" key="25">
    <source>
        <dbReference type="ARBA" id="ARBA00083258"/>
    </source>
</evidence>
<comment type="catalytic activity">
    <reaction evidence="16">
        <text>17beta-hydroxy-5alpha-androstan-3-one + NAD(+) = 5alpha-androstan-3,17-dione + NADH + H(+)</text>
        <dbReference type="Rhea" id="RHEA:41992"/>
        <dbReference type="ChEBI" id="CHEBI:15378"/>
        <dbReference type="ChEBI" id="CHEBI:15994"/>
        <dbReference type="ChEBI" id="CHEBI:16330"/>
        <dbReference type="ChEBI" id="CHEBI:57540"/>
        <dbReference type="ChEBI" id="CHEBI:57945"/>
    </reaction>
    <physiologicalReaction direction="left-to-right" evidence="16">
        <dbReference type="Rhea" id="RHEA:41993"/>
    </physiologicalReaction>
</comment>
<keyword evidence="11" id="KW-0496">Mitochondrion</keyword>
<evidence type="ECO:0000256" key="2">
    <source>
        <dbReference type="ARBA" id="ARBA00005194"/>
    </source>
</evidence>
<comment type="similarity">
    <text evidence="3">Belongs to the short-chain dehydrogenases/reductases (SDR) family.</text>
</comment>
<dbReference type="Proteomes" id="UP001187531">
    <property type="component" value="Unassembled WGS sequence"/>
</dbReference>
<evidence type="ECO:0000256" key="9">
    <source>
        <dbReference type="ARBA" id="ARBA00023027"/>
    </source>
</evidence>
<dbReference type="PRINTS" id="PR00081">
    <property type="entry name" value="GDHRDH"/>
</dbReference>
<comment type="catalytic activity">
    <reaction evidence="17">
        <text>a (3R)-3-hydroxyacyl-CoA + NAD(+) = a 3-oxoacyl-CoA + NADH + H(+)</text>
        <dbReference type="Rhea" id="RHEA:32711"/>
        <dbReference type="ChEBI" id="CHEBI:15378"/>
        <dbReference type="ChEBI" id="CHEBI:57319"/>
        <dbReference type="ChEBI" id="CHEBI:57540"/>
        <dbReference type="ChEBI" id="CHEBI:57945"/>
        <dbReference type="ChEBI" id="CHEBI:90726"/>
        <dbReference type="EC" id="1.1.1.n12"/>
    </reaction>
    <physiologicalReaction direction="left-to-right" evidence="17">
        <dbReference type="Rhea" id="RHEA:32712"/>
    </physiologicalReaction>
</comment>
<dbReference type="GO" id="GO:0008210">
    <property type="term" value="P:estrogen metabolic process"/>
    <property type="evidence" value="ECO:0007669"/>
    <property type="project" value="UniProtKB-ARBA"/>
</dbReference>
<keyword evidence="5" id="KW-0444">Lipid biosynthesis</keyword>
<dbReference type="EC" id="1.1.1.n12" evidence="4"/>
<evidence type="ECO:0000256" key="12">
    <source>
        <dbReference type="ARBA" id="ARBA00023160"/>
    </source>
</evidence>
<dbReference type="GO" id="GO:0048038">
    <property type="term" value="F:quinone binding"/>
    <property type="evidence" value="ECO:0007669"/>
    <property type="project" value="TreeGrafter"/>
</dbReference>
<comment type="subunit">
    <text evidence="18">Heterotetramer with CBR4; contains two molecules of HSD17B8 and CBR4.</text>
</comment>
<evidence type="ECO:0000313" key="27">
    <source>
        <dbReference type="EMBL" id="KAK2703454.1"/>
    </source>
</evidence>
<evidence type="ECO:0000256" key="1">
    <source>
        <dbReference type="ARBA" id="ARBA00004305"/>
    </source>
</evidence>
<dbReference type="PANTHER" id="PTHR42760:SF83">
    <property type="entry name" value="(3R)-3-HYDROXYACYL-COA DEHYDROGENASE"/>
    <property type="match status" value="1"/>
</dbReference>
<evidence type="ECO:0000256" key="16">
    <source>
        <dbReference type="ARBA" id="ARBA00050435"/>
    </source>
</evidence>
<dbReference type="InterPro" id="IPR020904">
    <property type="entry name" value="Sc_DH/Rdtase_CS"/>
</dbReference>
<evidence type="ECO:0000256" key="5">
    <source>
        <dbReference type="ARBA" id="ARBA00022516"/>
    </source>
</evidence>
<evidence type="ECO:0000256" key="18">
    <source>
        <dbReference type="ARBA" id="ARBA00065174"/>
    </source>
</evidence>
<evidence type="ECO:0000256" key="22">
    <source>
        <dbReference type="ARBA" id="ARBA00081419"/>
    </source>
</evidence>
<evidence type="ECO:0000256" key="10">
    <source>
        <dbReference type="ARBA" id="ARBA00023098"/>
    </source>
</evidence>
<evidence type="ECO:0000256" key="17">
    <source>
        <dbReference type="ARBA" id="ARBA00052680"/>
    </source>
</evidence>
<evidence type="ECO:0000256" key="7">
    <source>
        <dbReference type="ARBA" id="ARBA00022832"/>
    </source>
</evidence>
<keyword evidence="8" id="KW-0560">Oxidoreductase</keyword>
<accession>A0AA88KUZ2</accession>
<dbReference type="GO" id="GO:0004303">
    <property type="term" value="F:estradiol 17-beta-dehydrogenase [NAD(P)+] activity"/>
    <property type="evidence" value="ECO:0007669"/>
    <property type="project" value="UniProtKB-EC"/>
</dbReference>
<evidence type="ECO:0000256" key="8">
    <source>
        <dbReference type="ARBA" id="ARBA00023002"/>
    </source>
</evidence>
<dbReference type="PRINTS" id="PR00080">
    <property type="entry name" value="SDRFAMILY"/>
</dbReference>
<keyword evidence="6" id="KW-0597">Phosphoprotein</keyword>
<dbReference type="Gene3D" id="3.40.50.720">
    <property type="entry name" value="NAD(P)-binding Rossmann-like Domain"/>
    <property type="match status" value="1"/>
</dbReference>
<comment type="pathway">
    <text evidence="13">Steroid biosynthesis; estrogen biosynthesis.</text>
</comment>
<dbReference type="Pfam" id="PF13561">
    <property type="entry name" value="adh_short_C2"/>
    <property type="match status" value="1"/>
</dbReference>
<dbReference type="AlphaFoldDB" id="A0AA88KUZ2"/>
<dbReference type="SMART" id="SM00822">
    <property type="entry name" value="PKS_KR"/>
    <property type="match status" value="1"/>
</dbReference>
<keyword evidence="12" id="KW-0275">Fatty acid biosynthesis</keyword>
<keyword evidence="9" id="KW-0520">NAD</keyword>
<dbReference type="SUPFAM" id="SSF51735">
    <property type="entry name" value="NAD(P)-binding Rossmann-fold domains"/>
    <property type="match status" value="1"/>
</dbReference>
<reference evidence="27" key="1">
    <citation type="submission" date="2023-07" db="EMBL/GenBank/DDBJ databases">
        <title>Chromosome-level genome assembly of Artemia franciscana.</title>
        <authorList>
            <person name="Jo E."/>
        </authorList>
    </citation>
    <scope>NUCLEOTIDE SEQUENCE</scope>
    <source>
        <tissue evidence="27">Whole body</tissue>
    </source>
</reference>
<keyword evidence="10" id="KW-0443">Lipid metabolism</keyword>
<evidence type="ECO:0000256" key="20">
    <source>
        <dbReference type="ARBA" id="ARBA00070911"/>
    </source>
</evidence>
<evidence type="ECO:0000313" key="28">
    <source>
        <dbReference type="Proteomes" id="UP001187531"/>
    </source>
</evidence>
<keyword evidence="28" id="KW-1185">Reference proteome</keyword>
<evidence type="ECO:0000256" key="3">
    <source>
        <dbReference type="ARBA" id="ARBA00006484"/>
    </source>
</evidence>
<evidence type="ECO:0000256" key="23">
    <source>
        <dbReference type="ARBA" id="ARBA00081936"/>
    </source>
</evidence>
<feature type="domain" description="Ketoreductase" evidence="26">
    <location>
        <begin position="5"/>
        <end position="179"/>
    </location>
</feature>
<dbReference type="InterPro" id="IPR002347">
    <property type="entry name" value="SDR_fam"/>
</dbReference>
<evidence type="ECO:0000256" key="14">
    <source>
        <dbReference type="ARBA" id="ARBA00049069"/>
    </source>
</evidence>
<evidence type="ECO:0000256" key="6">
    <source>
        <dbReference type="ARBA" id="ARBA00022553"/>
    </source>
</evidence>
<evidence type="ECO:0000256" key="11">
    <source>
        <dbReference type="ARBA" id="ARBA00023128"/>
    </source>
</evidence>
<evidence type="ECO:0000259" key="26">
    <source>
        <dbReference type="SMART" id="SM00822"/>
    </source>
</evidence>
<comment type="catalytic activity">
    <reaction evidence="15">
        <text>testosterone + NAD(+) = androst-4-ene-3,17-dione + NADH + H(+)</text>
        <dbReference type="Rhea" id="RHEA:14929"/>
        <dbReference type="ChEBI" id="CHEBI:15378"/>
        <dbReference type="ChEBI" id="CHEBI:16422"/>
        <dbReference type="ChEBI" id="CHEBI:17347"/>
        <dbReference type="ChEBI" id="CHEBI:57540"/>
        <dbReference type="ChEBI" id="CHEBI:57945"/>
        <dbReference type="EC" id="1.1.1.239"/>
    </reaction>
    <physiologicalReaction direction="left-to-right" evidence="15">
        <dbReference type="Rhea" id="RHEA:14930"/>
    </physiologicalReaction>
</comment>
<evidence type="ECO:0000256" key="24">
    <source>
        <dbReference type="ARBA" id="ARBA00083097"/>
    </source>
</evidence>
<sequence length="250" mass="26264">MLSGRLALVTGGASGIGKAVANCLAKEGASVVVADLKEDSAVDVAKNLRDLNDIKHYGLAVDVSSIKSVLALFAQIRNLSDGMAPSIVVNSAGITKDNFILKMDERAFNHVIDVNLKGTFLIMQNAAAAMLDAEVKRGSIVNMASIVGKVGNIGQCNYAASKAGVEALTKTAAKEFARYNIRCNAILPGFVETPMTDKIPDKVKTKLQGLIPQARFGDPREVAEVALFLASEKSSYVTGACIEVTGGMGM</sequence>
<dbReference type="PANTHER" id="PTHR42760">
    <property type="entry name" value="SHORT-CHAIN DEHYDROGENASES/REDUCTASES FAMILY MEMBER"/>
    <property type="match status" value="1"/>
</dbReference>
<comment type="caution">
    <text evidence="27">The sequence shown here is derived from an EMBL/GenBank/DDBJ whole genome shotgun (WGS) entry which is preliminary data.</text>
</comment>
<dbReference type="FunFam" id="3.40.50.720:FF:000231">
    <property type="entry name" value="Estradiol 17-beta-dehydrogenase 8"/>
    <property type="match status" value="1"/>
</dbReference>
<proteinExistence type="inferred from homology"/>
<evidence type="ECO:0000256" key="15">
    <source>
        <dbReference type="ARBA" id="ARBA00050232"/>
    </source>
</evidence>
<comment type="subcellular location">
    <subcellularLocation>
        <location evidence="1">Mitochondrion matrix</location>
    </subcellularLocation>
</comment>
<dbReference type="GO" id="GO:0005759">
    <property type="term" value="C:mitochondrial matrix"/>
    <property type="evidence" value="ECO:0007669"/>
    <property type="project" value="UniProtKB-SubCell"/>
</dbReference>
<dbReference type="GO" id="GO:0047035">
    <property type="term" value="F:testosterone dehydrogenase (NAD+) activity"/>
    <property type="evidence" value="ECO:0007669"/>
    <property type="project" value="UniProtKB-EC"/>
</dbReference>
<dbReference type="EC" id="1.1.1.239" evidence="19"/>
<name>A0AA88KUZ2_ARTSF</name>
<dbReference type="PROSITE" id="PS00061">
    <property type="entry name" value="ADH_SHORT"/>
    <property type="match status" value="1"/>
</dbReference>
<keyword evidence="7" id="KW-0276">Fatty acid metabolism</keyword>
<protein>
    <recommendedName>
        <fullName evidence="20">(3R)-3-hydroxyacyl-CoA dehydrogenase</fullName>
        <ecNumber evidence="19">1.1.1.239</ecNumber>
        <ecNumber evidence="4">1.1.1.n12</ecNumber>
    </recommendedName>
    <alternativeName>
        <fullName evidence="22">17-beta-hydroxysteroid dehydrogenase 8</fullName>
    </alternativeName>
    <alternativeName>
        <fullName evidence="21">3-ketoacyl-[acyl-carrier-protein] reductase alpha subunit</fullName>
    </alternativeName>
    <alternativeName>
        <fullName evidence="24">3-oxoacyl-[acyl-carrier-protein] reductase</fullName>
    </alternativeName>
    <alternativeName>
        <fullName evidence="25">Estradiol 17-beta-dehydrogenase 8</fullName>
    </alternativeName>
    <alternativeName>
        <fullName evidence="23">Testosterone 17-beta-dehydrogenase 8</fullName>
    </alternativeName>
</protein>
<gene>
    <name evidence="27" type="ORF">QYM36_018095</name>
</gene>
<evidence type="ECO:0000256" key="13">
    <source>
        <dbReference type="ARBA" id="ARBA00037929"/>
    </source>
</evidence>
<dbReference type="GO" id="GO:0006633">
    <property type="term" value="P:fatty acid biosynthetic process"/>
    <property type="evidence" value="ECO:0007669"/>
    <property type="project" value="UniProtKB-KW"/>
</dbReference>
<comment type="pathway">
    <text evidence="2">Lipid metabolism; fatty acid biosynthesis.</text>
</comment>
<dbReference type="EMBL" id="JAVRJZ010000091">
    <property type="protein sequence ID" value="KAK2703454.1"/>
    <property type="molecule type" value="Genomic_DNA"/>
</dbReference>
<dbReference type="InterPro" id="IPR036291">
    <property type="entry name" value="NAD(P)-bd_dom_sf"/>
</dbReference>